<sequence>MSGKLVPGPHVWQLGIFPGLSRSDHVHSWPGLATSKPPNPWMYEMILLNAATNGKKANVWKPTNLFPETKLDSNGKMSKIESNSATLEWRFENRYYESKSRKTYSDNQGRCKAVHMFMTLMNVFEYHNDPYIREVMRAQVTRMIHKERLEALTQALEDKLTVMKGQPKVTTKLKRWDYAGVFRRAVDPPNCGFEKDGQKMPKRVDLLLDAYAKMKQKPLETELKLD</sequence>
<accession>A0A9P4LJT5</accession>
<dbReference type="OrthoDB" id="3797255at2759"/>
<reference evidence="1" key="1">
    <citation type="journal article" date="2020" name="Stud. Mycol.">
        <title>101 Dothideomycetes genomes: a test case for predicting lifestyles and emergence of pathogens.</title>
        <authorList>
            <person name="Haridas S."/>
            <person name="Albert R."/>
            <person name="Binder M."/>
            <person name="Bloem J."/>
            <person name="Labutti K."/>
            <person name="Salamov A."/>
            <person name="Andreopoulos B."/>
            <person name="Baker S."/>
            <person name="Barry K."/>
            <person name="Bills G."/>
            <person name="Bluhm B."/>
            <person name="Cannon C."/>
            <person name="Castanera R."/>
            <person name="Culley D."/>
            <person name="Daum C."/>
            <person name="Ezra D."/>
            <person name="Gonzalez J."/>
            <person name="Henrissat B."/>
            <person name="Kuo A."/>
            <person name="Liang C."/>
            <person name="Lipzen A."/>
            <person name="Lutzoni F."/>
            <person name="Magnuson J."/>
            <person name="Mondo S."/>
            <person name="Nolan M."/>
            <person name="Ohm R."/>
            <person name="Pangilinan J."/>
            <person name="Park H.-J."/>
            <person name="Ramirez L."/>
            <person name="Alfaro M."/>
            <person name="Sun H."/>
            <person name="Tritt A."/>
            <person name="Yoshinaga Y."/>
            <person name="Zwiers L.-H."/>
            <person name="Turgeon B."/>
            <person name="Goodwin S."/>
            <person name="Spatafora J."/>
            <person name="Crous P."/>
            <person name="Grigoriev I."/>
        </authorList>
    </citation>
    <scope>NUCLEOTIDE SEQUENCE</scope>
    <source>
        <strain evidence="1">CBS 110217</strain>
    </source>
</reference>
<comment type="caution">
    <text evidence="1">The sequence shown here is derived from an EMBL/GenBank/DDBJ whole genome shotgun (WGS) entry which is preliminary data.</text>
</comment>
<dbReference type="EMBL" id="ML978225">
    <property type="protein sequence ID" value="KAF2027525.1"/>
    <property type="molecule type" value="Genomic_DNA"/>
</dbReference>
<name>A0A9P4LJT5_9PLEO</name>
<dbReference type="AlphaFoldDB" id="A0A9P4LJT5"/>
<evidence type="ECO:0000313" key="2">
    <source>
        <dbReference type="Proteomes" id="UP000799777"/>
    </source>
</evidence>
<gene>
    <name evidence="1" type="ORF">EK21DRAFT_114744</name>
</gene>
<dbReference type="Proteomes" id="UP000799777">
    <property type="component" value="Unassembled WGS sequence"/>
</dbReference>
<organism evidence="1 2">
    <name type="scientific">Setomelanomma holmii</name>
    <dbReference type="NCBI Taxonomy" id="210430"/>
    <lineage>
        <taxon>Eukaryota</taxon>
        <taxon>Fungi</taxon>
        <taxon>Dikarya</taxon>
        <taxon>Ascomycota</taxon>
        <taxon>Pezizomycotina</taxon>
        <taxon>Dothideomycetes</taxon>
        <taxon>Pleosporomycetidae</taxon>
        <taxon>Pleosporales</taxon>
        <taxon>Pleosporineae</taxon>
        <taxon>Phaeosphaeriaceae</taxon>
        <taxon>Setomelanomma</taxon>
    </lineage>
</organism>
<keyword evidence="2" id="KW-1185">Reference proteome</keyword>
<proteinExistence type="predicted"/>
<evidence type="ECO:0000313" key="1">
    <source>
        <dbReference type="EMBL" id="KAF2027525.1"/>
    </source>
</evidence>
<protein>
    <submittedName>
        <fullName evidence="1">Uncharacterized protein</fullName>
    </submittedName>
</protein>